<gene>
    <name evidence="1" type="ORF">PoB_003493100</name>
</gene>
<comment type="caution">
    <text evidence="1">The sequence shown here is derived from an EMBL/GenBank/DDBJ whole genome shotgun (WGS) entry which is preliminary data.</text>
</comment>
<proteinExistence type="predicted"/>
<accession>A0AAV4ABA1</accession>
<dbReference type="EMBL" id="BLXT01003952">
    <property type="protein sequence ID" value="GFO08426.1"/>
    <property type="molecule type" value="Genomic_DNA"/>
</dbReference>
<protein>
    <recommendedName>
        <fullName evidence="3">Secreted protein</fullName>
    </recommendedName>
</protein>
<dbReference type="Proteomes" id="UP000735302">
    <property type="component" value="Unassembled WGS sequence"/>
</dbReference>
<evidence type="ECO:0000313" key="1">
    <source>
        <dbReference type="EMBL" id="GFO08426.1"/>
    </source>
</evidence>
<reference evidence="1 2" key="1">
    <citation type="journal article" date="2021" name="Elife">
        <title>Chloroplast acquisition without the gene transfer in kleptoplastic sea slugs, Plakobranchus ocellatus.</title>
        <authorList>
            <person name="Maeda T."/>
            <person name="Takahashi S."/>
            <person name="Yoshida T."/>
            <person name="Shimamura S."/>
            <person name="Takaki Y."/>
            <person name="Nagai Y."/>
            <person name="Toyoda A."/>
            <person name="Suzuki Y."/>
            <person name="Arimoto A."/>
            <person name="Ishii H."/>
            <person name="Satoh N."/>
            <person name="Nishiyama T."/>
            <person name="Hasebe M."/>
            <person name="Maruyama T."/>
            <person name="Minagawa J."/>
            <person name="Obokata J."/>
            <person name="Shigenobu S."/>
        </authorList>
    </citation>
    <scope>NUCLEOTIDE SEQUENCE [LARGE SCALE GENOMIC DNA]</scope>
</reference>
<sequence length="100" mass="11432">MHFFLGSYSSSFLFSTSGLCNAPLWSSIRQWGSMDDSCHEYLQQNMDDSCCMNICSRTSLSCQKLDNRALFDEKVTWTSPLSHKHGQPITCCASVHYEYK</sequence>
<evidence type="ECO:0008006" key="3">
    <source>
        <dbReference type="Google" id="ProtNLM"/>
    </source>
</evidence>
<evidence type="ECO:0000313" key="2">
    <source>
        <dbReference type="Proteomes" id="UP000735302"/>
    </source>
</evidence>
<dbReference type="AlphaFoldDB" id="A0AAV4ABA1"/>
<name>A0AAV4ABA1_9GAST</name>
<keyword evidence="2" id="KW-1185">Reference proteome</keyword>
<organism evidence="1 2">
    <name type="scientific">Plakobranchus ocellatus</name>
    <dbReference type="NCBI Taxonomy" id="259542"/>
    <lineage>
        <taxon>Eukaryota</taxon>
        <taxon>Metazoa</taxon>
        <taxon>Spiralia</taxon>
        <taxon>Lophotrochozoa</taxon>
        <taxon>Mollusca</taxon>
        <taxon>Gastropoda</taxon>
        <taxon>Heterobranchia</taxon>
        <taxon>Euthyneura</taxon>
        <taxon>Panpulmonata</taxon>
        <taxon>Sacoglossa</taxon>
        <taxon>Placobranchoidea</taxon>
        <taxon>Plakobranchidae</taxon>
        <taxon>Plakobranchus</taxon>
    </lineage>
</organism>